<keyword evidence="1" id="KW-1133">Transmembrane helix</keyword>
<dbReference type="RefSeq" id="WP_070741155.1">
    <property type="nucleotide sequence ID" value="NZ_MDZA01000050.1"/>
</dbReference>
<reference evidence="2 3" key="1">
    <citation type="submission" date="2016-08" db="EMBL/GenBank/DDBJ databases">
        <title>Hymenobacter coccineus sp. nov., Hymenobacter lapidarius sp. nov. and Hymenobacter glacialis sp. nov., isolated from Antarctic soil.</title>
        <authorList>
            <person name="Sedlacek I."/>
            <person name="Kralova S."/>
            <person name="Kyrova K."/>
            <person name="Maslanova I."/>
            <person name="Stankova E."/>
            <person name="Vrbovska V."/>
            <person name="Nemec M."/>
            <person name="Bartak M."/>
            <person name="Svec P."/>
            <person name="Busse H.-J."/>
            <person name="Pantucek R."/>
        </authorList>
    </citation>
    <scope>NUCLEOTIDE SEQUENCE [LARGE SCALE GENOMIC DNA]</scope>
    <source>
        <strain evidence="2 3">CCM 8649</strain>
    </source>
</reference>
<sequence length="83" mass="8584">MSDNINKPSGTLGGIVSSIFGGNDSSKPGSTLGDMVSAIFGGDKTGADVAKGFTARHRVLSGVILAAGVFYLYRRIKDKDTAF</sequence>
<evidence type="ECO:0000256" key="1">
    <source>
        <dbReference type="SAM" id="Phobius"/>
    </source>
</evidence>
<accession>A0A1G1TL30</accession>
<gene>
    <name evidence="2" type="ORF">BEN49_19350</name>
</gene>
<dbReference type="Proteomes" id="UP000177506">
    <property type="component" value="Unassembled WGS sequence"/>
</dbReference>
<protein>
    <submittedName>
        <fullName evidence="2">Uncharacterized protein</fullName>
    </submittedName>
</protein>
<comment type="caution">
    <text evidence="2">The sequence shown here is derived from an EMBL/GenBank/DDBJ whole genome shotgun (WGS) entry which is preliminary data.</text>
</comment>
<organism evidence="2 3">
    <name type="scientific">Hymenobacter coccineus</name>
    <dbReference type="NCBI Taxonomy" id="1908235"/>
    <lineage>
        <taxon>Bacteria</taxon>
        <taxon>Pseudomonadati</taxon>
        <taxon>Bacteroidota</taxon>
        <taxon>Cytophagia</taxon>
        <taxon>Cytophagales</taxon>
        <taxon>Hymenobacteraceae</taxon>
        <taxon>Hymenobacter</taxon>
    </lineage>
</organism>
<feature type="transmembrane region" description="Helical" evidence="1">
    <location>
        <begin position="55"/>
        <end position="73"/>
    </location>
</feature>
<keyword evidence="3" id="KW-1185">Reference proteome</keyword>
<dbReference type="AlphaFoldDB" id="A0A1G1TL30"/>
<dbReference type="OrthoDB" id="885366at2"/>
<dbReference type="EMBL" id="MDZA01000050">
    <property type="protein sequence ID" value="OGX91555.1"/>
    <property type="molecule type" value="Genomic_DNA"/>
</dbReference>
<evidence type="ECO:0000313" key="2">
    <source>
        <dbReference type="EMBL" id="OGX91555.1"/>
    </source>
</evidence>
<keyword evidence="1" id="KW-0812">Transmembrane</keyword>
<proteinExistence type="predicted"/>
<evidence type="ECO:0000313" key="3">
    <source>
        <dbReference type="Proteomes" id="UP000177506"/>
    </source>
</evidence>
<name>A0A1G1TL30_9BACT</name>
<keyword evidence="1" id="KW-0472">Membrane</keyword>